<gene>
    <name evidence="1" type="ordered locus">MexAM1_META2p1050</name>
</gene>
<evidence type="ECO:0000313" key="2">
    <source>
        <dbReference type="Proteomes" id="UP000009081"/>
    </source>
</evidence>
<keyword evidence="1" id="KW-0614">Plasmid</keyword>
<sequence length="232" mass="25245">MRYLIVLGVVFGCALPFALRGPAATVFSRGPSCEDLAGAPELELVLGAPEVEVDDTRPRETIAALDMKSRNLSGYARSGWVTNGLTLSNLRSGVRFTTGQVSFRNGSGCAAVSKAEIHIGFDKPVRILIPDRYREGSCARQVLLDHEWQHVEISRSALAAAEDRFKQAVEGLSAVYPIHADKADDARRQAEEVAAEAVEGVRRSIIEEITARNAAIDTQASYMALQARCDDW</sequence>
<keyword evidence="2" id="KW-1185">Reference proteome</keyword>
<evidence type="ECO:0000313" key="1">
    <source>
        <dbReference type="EMBL" id="ACS43832.1"/>
    </source>
</evidence>
<dbReference type="HOGENOM" id="CLU_1193718_0_0_5"/>
<dbReference type="RefSeq" id="WP_003602279.1">
    <property type="nucleotide sequence ID" value="NC_012811.1"/>
</dbReference>
<proteinExistence type="predicted"/>
<geneLocation type="plasmid" evidence="1 2">
    <name>megaplasmid</name>
</geneLocation>
<dbReference type="Proteomes" id="UP000009081">
    <property type="component" value="Plasmid megaplasmid"/>
</dbReference>
<dbReference type="AlphaFoldDB" id="C5B5V0"/>
<organism evidence="1 2">
    <name type="scientific">Methylorubrum extorquens (strain ATCC 14718 / DSM 1338 / JCM 2805 / NCIMB 9133 / AM1)</name>
    <name type="common">Methylobacterium extorquens</name>
    <dbReference type="NCBI Taxonomy" id="272630"/>
    <lineage>
        <taxon>Bacteria</taxon>
        <taxon>Pseudomonadati</taxon>
        <taxon>Pseudomonadota</taxon>
        <taxon>Alphaproteobacteria</taxon>
        <taxon>Hyphomicrobiales</taxon>
        <taxon>Methylobacteriaceae</taxon>
        <taxon>Methylorubrum</taxon>
    </lineage>
</organism>
<protein>
    <recommendedName>
        <fullName evidence="3">DUF922 domain-containing protein</fullName>
    </recommendedName>
</protein>
<accession>C5B5V0</accession>
<dbReference type="KEGG" id="mea:Mex_2p1050"/>
<dbReference type="EMBL" id="CP001511">
    <property type="protein sequence ID" value="ACS43832.1"/>
    <property type="molecule type" value="Genomic_DNA"/>
</dbReference>
<dbReference type="OrthoDB" id="8441103at2"/>
<name>C5B5V0_METEA</name>
<reference evidence="1 2" key="1">
    <citation type="journal article" date="2009" name="PLoS ONE">
        <title>Methylobacterium genome sequences: a reference blueprint to investigate microbial metabolism of C1 compounds from natural and industrial sources.</title>
        <authorList>
            <person name="Vuilleumier S."/>
            <person name="Chistoserdova L."/>
            <person name="Lee M.-C."/>
            <person name="Bringel F."/>
            <person name="Lajus A."/>
            <person name="Zhou Y."/>
            <person name="Gourion B."/>
            <person name="Barbe V."/>
            <person name="Chang J."/>
            <person name="Cruveiller S."/>
            <person name="Dossat C."/>
            <person name="Gillett W."/>
            <person name="Gruffaz C."/>
            <person name="Haugen E."/>
            <person name="Hourcade E."/>
            <person name="Levy R."/>
            <person name="Mangenot S."/>
            <person name="Muller E."/>
            <person name="Nadalig T."/>
            <person name="Pagni M."/>
            <person name="Penny C."/>
            <person name="Peyraud R."/>
            <person name="Robinson D.G."/>
            <person name="Roche D."/>
            <person name="Rouy Z."/>
            <person name="Saenampechek C."/>
            <person name="Salvignol G."/>
            <person name="Vallenet D."/>
            <person name="Wu Z."/>
            <person name="Marx C.J."/>
            <person name="Vorholt J.A."/>
            <person name="Olson M.V."/>
            <person name="Kaul R."/>
            <person name="Weissenbach J."/>
            <person name="Medigue C."/>
            <person name="Lidstrom M.E."/>
        </authorList>
    </citation>
    <scope>NUCLEOTIDE SEQUENCE [LARGE SCALE GENOMIC DNA]</scope>
    <source>
        <strain evidence="2">ATCC 14718 / DSM 1338 / JCM 2805 / NCIMB 9133 / AM1</strain>
    </source>
</reference>
<evidence type="ECO:0008006" key="3">
    <source>
        <dbReference type="Google" id="ProtNLM"/>
    </source>
</evidence>